<dbReference type="GO" id="GO:0047223">
    <property type="term" value="F:beta-1,3-galactosyl-O-glycosyl-glycoprotein beta-1,3-N-acetylglucosaminyltransferase activity"/>
    <property type="evidence" value="ECO:0007669"/>
    <property type="project" value="TreeGrafter"/>
</dbReference>
<dbReference type="Pfam" id="PF03071">
    <property type="entry name" value="GNT-I"/>
    <property type="match status" value="1"/>
</dbReference>
<evidence type="ECO:0000256" key="13">
    <source>
        <dbReference type="RuleBase" id="RU368119"/>
    </source>
</evidence>
<evidence type="ECO:0000256" key="5">
    <source>
        <dbReference type="ARBA" id="ARBA00022679"/>
    </source>
</evidence>
<dbReference type="GO" id="GO:0000139">
    <property type="term" value="C:Golgi membrane"/>
    <property type="evidence" value="ECO:0007669"/>
    <property type="project" value="UniProtKB-SubCell"/>
</dbReference>
<evidence type="ECO:0000313" key="14">
    <source>
        <dbReference type="EMBL" id="KAK3271742.1"/>
    </source>
</evidence>
<sequence>VVMEEDLLPSKDFLRYMQQAAALLERDPSVFVASAWNDNGHNGMVSDESMVLRGDHFMALGWLLTRKSYQQVVTCTSPNCWMGCPGDTSGLAVCLGQWDTPFKGYMHSQQEAGVPLVGVFPEVPRVHHLFEGQGFTTFTELQQHWFDNLAISTITSQAATLDASLAAAEPFREATSRLLANAVVLAEGTNLAGGPGCIHDILHMRQGVMALYIAAQERGDHLWAQVASGLSSTIGYSGREGFIPRGITEGVVRFRYGGHQLLVVGAYSLHASSSPTLRVRVPYDIEAVKRFFHDPA</sequence>
<dbReference type="SUPFAM" id="SSF53448">
    <property type="entry name" value="Nucleotide-diphospho-sugar transferases"/>
    <property type="match status" value="1"/>
</dbReference>
<dbReference type="Proteomes" id="UP001190700">
    <property type="component" value="Unassembled WGS sequence"/>
</dbReference>
<keyword evidence="4 13" id="KW-0328">Glycosyltransferase</keyword>
<dbReference type="Gene3D" id="3.90.550.10">
    <property type="entry name" value="Spore Coat Polysaccharide Biosynthesis Protein SpsA, Chain A"/>
    <property type="match status" value="1"/>
</dbReference>
<comment type="pathway">
    <text evidence="2 13">Protein modification; protein glycosylation.</text>
</comment>
<comment type="function">
    <text evidence="13">Initiates complex N-linked carbohydrate formation. Essential for the conversion of high-mannose to hybrid and complex N-glycans.</text>
</comment>
<evidence type="ECO:0000256" key="3">
    <source>
        <dbReference type="ARBA" id="ARBA00006492"/>
    </source>
</evidence>
<evidence type="ECO:0000256" key="2">
    <source>
        <dbReference type="ARBA" id="ARBA00004922"/>
    </source>
</evidence>
<dbReference type="InterPro" id="IPR029044">
    <property type="entry name" value="Nucleotide-diphossugar_trans"/>
</dbReference>
<keyword evidence="10 13" id="KW-0333">Golgi apparatus</keyword>
<comment type="subcellular location">
    <subcellularLocation>
        <location evidence="1 13">Golgi apparatus membrane</location>
        <topology evidence="1 13">Single-pass type II membrane protein</topology>
    </subcellularLocation>
</comment>
<comment type="similarity">
    <text evidence="3 13">Belongs to the glycosyltransferase 13 family.</text>
</comment>
<dbReference type="PANTHER" id="PTHR46396">
    <property type="entry name" value="PROTEIN O-LINKED-MANNOSE BETA-1,2-N-ACETYLGLUCOSAMINYLTRANSFERASE 1"/>
    <property type="match status" value="1"/>
</dbReference>
<keyword evidence="12 13" id="KW-0464">Manganese</keyword>
<dbReference type="InterPro" id="IPR052463">
    <property type="entry name" value="O-linked_mannose_GnT"/>
</dbReference>
<comment type="cofactor">
    <cofactor evidence="13">
        <name>Mn(2+)</name>
        <dbReference type="ChEBI" id="CHEBI:29035"/>
    </cofactor>
    <text evidence="13">The cofactor is mostly bound to the substrate.</text>
</comment>
<keyword evidence="15" id="KW-1185">Reference proteome</keyword>
<dbReference type="GO" id="GO:0016266">
    <property type="term" value="P:protein O-linked glycosylation via N-acetyl-galactosamine"/>
    <property type="evidence" value="ECO:0007669"/>
    <property type="project" value="TreeGrafter"/>
</dbReference>
<accession>A0AAE0L4P1</accession>
<feature type="non-terminal residue" evidence="14">
    <location>
        <position position="1"/>
    </location>
</feature>
<evidence type="ECO:0000256" key="4">
    <source>
        <dbReference type="ARBA" id="ARBA00022676"/>
    </source>
</evidence>
<keyword evidence="5" id="KW-0808">Transferase</keyword>
<gene>
    <name evidence="14" type="ORF">CYMTET_19928</name>
</gene>
<dbReference type="PANTHER" id="PTHR46396:SF2">
    <property type="entry name" value="ILEI_PANDER DOMAIN-CONTAINING PROTEIN"/>
    <property type="match status" value="1"/>
</dbReference>
<keyword evidence="8 13" id="KW-0735">Signal-anchor</keyword>
<comment type="catalytic activity">
    <reaction evidence="13">
        <text>N(4)-(alpha-D-Man-(1-&gt;3)-[alpha-D-Man-(1-&gt;3)-[alpha-D-Man-(1-&gt;6)]-alpha-D-Man-(1-&gt;6)]-beta-D-Man-(1-&gt;4)-beta-D-GlcNAc-(1-&gt;4)-beta-D-GlcNAc)-L-asparaginyl-[protein] (N-glucan mannose isomer 5A1,2) + UDP-N-acetyl-alpha-D-glucosamine = N(4)-{beta-D-GlcNAc-(1-&gt;2)-alpha-D-Man-(1-&gt;3)-[alpha-D-Man-(1-&gt;3)-[alpha-D-Man-(1-&gt;6)]-alpha-D-Man-(1-&gt;6)]-beta-D-Man-(1-&gt;4)-beta-D-GlcNAc-(1-&gt;4)-beta-D-GlcNAc}-L-asparaginyl-[protein] + UDP + H(+)</text>
        <dbReference type="Rhea" id="RHEA:11456"/>
        <dbReference type="Rhea" id="RHEA-COMP:14367"/>
        <dbReference type="Rhea" id="RHEA-COMP:14368"/>
        <dbReference type="ChEBI" id="CHEBI:15378"/>
        <dbReference type="ChEBI" id="CHEBI:57705"/>
        <dbReference type="ChEBI" id="CHEBI:58223"/>
        <dbReference type="ChEBI" id="CHEBI:59087"/>
        <dbReference type="ChEBI" id="CHEBI:60625"/>
        <dbReference type="EC" id="2.4.1.101"/>
    </reaction>
</comment>
<evidence type="ECO:0000313" key="15">
    <source>
        <dbReference type="Proteomes" id="UP001190700"/>
    </source>
</evidence>
<protein>
    <recommendedName>
        <fullName evidence="13">Alpha-1,3-mannosyl-glycoprotein 2-beta-N-acetylglucosaminyltransferase</fullName>
        <shortName evidence="13">GNT-I</shortName>
        <shortName evidence="13">GlcNAc-T I</shortName>
        <ecNumber evidence="13">2.4.1.101</ecNumber>
    </recommendedName>
    <alternativeName>
        <fullName evidence="13">N-glycosyl-oligosaccharide-glycoprotein N-acetylglucosaminyltransferase I</fullName>
    </alternativeName>
</protein>
<evidence type="ECO:0000256" key="8">
    <source>
        <dbReference type="ARBA" id="ARBA00022968"/>
    </source>
</evidence>
<keyword evidence="6" id="KW-0812">Transmembrane</keyword>
<dbReference type="GO" id="GO:0003827">
    <property type="term" value="F:alpha-1,3-mannosylglycoprotein 2-beta-N-acetylglucosaminyltransferase activity"/>
    <property type="evidence" value="ECO:0007669"/>
    <property type="project" value="UniProtKB-UniRule"/>
</dbReference>
<organism evidence="14 15">
    <name type="scientific">Cymbomonas tetramitiformis</name>
    <dbReference type="NCBI Taxonomy" id="36881"/>
    <lineage>
        <taxon>Eukaryota</taxon>
        <taxon>Viridiplantae</taxon>
        <taxon>Chlorophyta</taxon>
        <taxon>Pyramimonadophyceae</taxon>
        <taxon>Pyramimonadales</taxon>
        <taxon>Pyramimonadaceae</taxon>
        <taxon>Cymbomonas</taxon>
    </lineage>
</organism>
<dbReference type="AlphaFoldDB" id="A0AAE0L4P1"/>
<name>A0AAE0L4P1_9CHLO</name>
<evidence type="ECO:0000256" key="6">
    <source>
        <dbReference type="ARBA" id="ARBA00022692"/>
    </source>
</evidence>
<evidence type="ECO:0000256" key="1">
    <source>
        <dbReference type="ARBA" id="ARBA00004323"/>
    </source>
</evidence>
<keyword evidence="7 13" id="KW-0479">Metal-binding</keyword>
<evidence type="ECO:0000256" key="9">
    <source>
        <dbReference type="ARBA" id="ARBA00022989"/>
    </source>
</evidence>
<dbReference type="EC" id="2.4.1.101" evidence="13"/>
<evidence type="ECO:0000256" key="10">
    <source>
        <dbReference type="ARBA" id="ARBA00023034"/>
    </source>
</evidence>
<keyword evidence="9" id="KW-1133">Transmembrane helix</keyword>
<evidence type="ECO:0000256" key="11">
    <source>
        <dbReference type="ARBA" id="ARBA00023136"/>
    </source>
</evidence>
<dbReference type="GO" id="GO:0030145">
    <property type="term" value="F:manganese ion binding"/>
    <property type="evidence" value="ECO:0007669"/>
    <property type="project" value="UniProtKB-UniRule"/>
</dbReference>
<comment type="caution">
    <text evidence="14">The sequence shown here is derived from an EMBL/GenBank/DDBJ whole genome shotgun (WGS) entry which is preliminary data.</text>
</comment>
<dbReference type="InterPro" id="IPR004139">
    <property type="entry name" value="Glyco_trans_13"/>
</dbReference>
<keyword evidence="11" id="KW-0472">Membrane</keyword>
<dbReference type="EMBL" id="LGRX02009396">
    <property type="protein sequence ID" value="KAK3271742.1"/>
    <property type="molecule type" value="Genomic_DNA"/>
</dbReference>
<proteinExistence type="inferred from homology"/>
<evidence type="ECO:0000256" key="7">
    <source>
        <dbReference type="ARBA" id="ARBA00022723"/>
    </source>
</evidence>
<evidence type="ECO:0000256" key="12">
    <source>
        <dbReference type="ARBA" id="ARBA00023211"/>
    </source>
</evidence>
<reference evidence="14 15" key="1">
    <citation type="journal article" date="2015" name="Genome Biol. Evol.">
        <title>Comparative Genomics of a Bacterivorous Green Alga Reveals Evolutionary Causalities and Consequences of Phago-Mixotrophic Mode of Nutrition.</title>
        <authorList>
            <person name="Burns J.A."/>
            <person name="Paasch A."/>
            <person name="Narechania A."/>
            <person name="Kim E."/>
        </authorList>
    </citation>
    <scope>NUCLEOTIDE SEQUENCE [LARGE SCALE GENOMIC DNA]</scope>
    <source>
        <strain evidence="14 15">PLY_AMNH</strain>
    </source>
</reference>